<evidence type="ECO:0000256" key="1">
    <source>
        <dbReference type="ARBA" id="ARBA00010126"/>
    </source>
</evidence>
<dbReference type="InterPro" id="IPR018612">
    <property type="entry name" value="NSRP1_N"/>
</dbReference>
<evidence type="ECO:0000313" key="7">
    <source>
        <dbReference type="Proteomes" id="UP000886520"/>
    </source>
</evidence>
<feature type="domain" description="Nuclear speckle splicing regulatory protein 1 N-terminal" evidence="5">
    <location>
        <begin position="63"/>
        <end position="176"/>
    </location>
</feature>
<comment type="similarity">
    <text evidence="1">Belongs to the NSRP1 family.</text>
</comment>
<dbReference type="AlphaFoldDB" id="A0A9D4UKA4"/>
<keyword evidence="2 3" id="KW-0175">Coiled coil</keyword>
<feature type="compositionally biased region" description="Basic and acidic residues" evidence="4">
    <location>
        <begin position="325"/>
        <end position="343"/>
    </location>
</feature>
<organism evidence="6 7">
    <name type="scientific">Adiantum capillus-veneris</name>
    <name type="common">Maidenhair fern</name>
    <dbReference type="NCBI Taxonomy" id="13818"/>
    <lineage>
        <taxon>Eukaryota</taxon>
        <taxon>Viridiplantae</taxon>
        <taxon>Streptophyta</taxon>
        <taxon>Embryophyta</taxon>
        <taxon>Tracheophyta</taxon>
        <taxon>Polypodiopsida</taxon>
        <taxon>Polypodiidae</taxon>
        <taxon>Polypodiales</taxon>
        <taxon>Pteridineae</taxon>
        <taxon>Pteridaceae</taxon>
        <taxon>Vittarioideae</taxon>
        <taxon>Adiantum</taxon>
    </lineage>
</organism>
<dbReference type="Pfam" id="PF09745">
    <property type="entry name" value="NSRP1_N"/>
    <property type="match status" value="1"/>
</dbReference>
<feature type="compositionally biased region" description="Basic and acidic residues" evidence="4">
    <location>
        <begin position="244"/>
        <end position="255"/>
    </location>
</feature>
<evidence type="ECO:0000256" key="4">
    <source>
        <dbReference type="SAM" id="MobiDB-lite"/>
    </source>
</evidence>
<protein>
    <recommendedName>
        <fullName evidence="5">Nuclear speckle splicing regulatory protein 1 N-terminal domain-containing protein</fullName>
    </recommendedName>
</protein>
<feature type="compositionally biased region" description="Basic and acidic residues" evidence="4">
    <location>
        <begin position="290"/>
        <end position="316"/>
    </location>
</feature>
<dbReference type="GO" id="GO:0000381">
    <property type="term" value="P:regulation of alternative mRNA splicing, via spliceosome"/>
    <property type="evidence" value="ECO:0007669"/>
    <property type="project" value="InterPro"/>
</dbReference>
<name>A0A9D4UKA4_ADICA</name>
<sequence length="351" mass="39426">MNRGTKYGLQLRAPQPTATAKKALPPPKKPSIFDQDDDDEDNVEQAIARQAAKNRALKEVEFQHKAALEQDSTAFAYDEVYDDLKATSATSRAIEREQGKPKYITKLLEKAKTRQQEQEIIYERKLLKERKLEDHLYGDKDKFVTSAYKKKLAEQEKWLEEERLRELREQADEVTNKGDLSDFYHNLLSKNVAFGAKNKVAQQGPPRLREQESAEAGGPSPISDLDEGSEPVKKLQVVKASVGENKEESGERLEPESFSVSRNKPEPNADGELQHGLGRETAEEVASGKGECKQDGSEKVVSGTEERKQDGSEKDSASGQPNSRPIDRKPTEDALATAKERFLARKRMRTT</sequence>
<dbReference type="PANTHER" id="PTHR30060">
    <property type="entry name" value="INNER MEMBRANE PROTEIN"/>
    <property type="match status" value="1"/>
</dbReference>
<evidence type="ECO:0000259" key="5">
    <source>
        <dbReference type="Pfam" id="PF09745"/>
    </source>
</evidence>
<comment type="caution">
    <text evidence="6">The sequence shown here is derived from an EMBL/GenBank/DDBJ whole genome shotgun (WGS) entry which is preliminary data.</text>
</comment>
<dbReference type="EMBL" id="JABFUD020000015">
    <property type="protein sequence ID" value="KAI5069478.1"/>
    <property type="molecule type" value="Genomic_DNA"/>
</dbReference>
<feature type="compositionally biased region" description="Low complexity" evidence="4">
    <location>
        <begin position="13"/>
        <end position="23"/>
    </location>
</feature>
<keyword evidence="7" id="KW-1185">Reference proteome</keyword>
<dbReference type="PANTHER" id="PTHR30060:SF0">
    <property type="entry name" value="COILED-COIL PROTEIN (DUF2040)-RELATED"/>
    <property type="match status" value="1"/>
</dbReference>
<dbReference type="Proteomes" id="UP000886520">
    <property type="component" value="Chromosome 15"/>
</dbReference>
<reference evidence="6" key="1">
    <citation type="submission" date="2021-01" db="EMBL/GenBank/DDBJ databases">
        <title>Adiantum capillus-veneris genome.</title>
        <authorList>
            <person name="Fang Y."/>
            <person name="Liao Q."/>
        </authorList>
    </citation>
    <scope>NUCLEOTIDE SEQUENCE</scope>
    <source>
        <strain evidence="6">H3</strain>
        <tissue evidence="6">Leaf</tissue>
    </source>
</reference>
<gene>
    <name evidence="6" type="ORF">GOP47_0015779</name>
</gene>
<feature type="region of interest" description="Disordered" evidence="4">
    <location>
        <begin position="198"/>
        <end position="351"/>
    </location>
</feature>
<evidence type="ECO:0000256" key="3">
    <source>
        <dbReference type="SAM" id="Coils"/>
    </source>
</evidence>
<evidence type="ECO:0000256" key="2">
    <source>
        <dbReference type="ARBA" id="ARBA00023054"/>
    </source>
</evidence>
<proteinExistence type="inferred from homology"/>
<feature type="region of interest" description="Disordered" evidence="4">
    <location>
        <begin position="1"/>
        <end position="42"/>
    </location>
</feature>
<evidence type="ECO:0000313" key="6">
    <source>
        <dbReference type="EMBL" id="KAI5069478.1"/>
    </source>
</evidence>
<accession>A0A9D4UKA4</accession>
<dbReference type="OrthoDB" id="446635at2759"/>
<feature type="coiled-coil region" evidence="3">
    <location>
        <begin position="150"/>
        <end position="177"/>
    </location>
</feature>